<evidence type="ECO:0000313" key="4">
    <source>
        <dbReference type="Proteomes" id="UP000199300"/>
    </source>
</evidence>
<proteinExistence type="predicted"/>
<name>A0A1H8IJ93_9BACI</name>
<dbReference type="PROSITE" id="PS51371">
    <property type="entry name" value="CBS"/>
    <property type="match status" value="1"/>
</dbReference>
<dbReference type="Proteomes" id="UP000199300">
    <property type="component" value="Unassembled WGS sequence"/>
</dbReference>
<accession>A0A1H8IJ93</accession>
<dbReference type="AlphaFoldDB" id="A0A1H8IJ93"/>
<dbReference type="OrthoDB" id="49104at2"/>
<evidence type="ECO:0000313" key="3">
    <source>
        <dbReference type="EMBL" id="SEN68309.1"/>
    </source>
</evidence>
<evidence type="ECO:0000259" key="2">
    <source>
        <dbReference type="PROSITE" id="PS51371"/>
    </source>
</evidence>
<dbReference type="InterPro" id="IPR000644">
    <property type="entry name" value="CBS_dom"/>
</dbReference>
<dbReference type="InterPro" id="IPR046342">
    <property type="entry name" value="CBS_dom_sf"/>
</dbReference>
<reference evidence="3 4" key="1">
    <citation type="submission" date="2016-10" db="EMBL/GenBank/DDBJ databases">
        <authorList>
            <person name="de Groot N.N."/>
        </authorList>
    </citation>
    <scope>NUCLEOTIDE SEQUENCE [LARGE SCALE GENOMIC DNA]</scope>
    <source>
        <strain evidence="3 4">CGMCC 1.10434</strain>
    </source>
</reference>
<evidence type="ECO:0000256" key="1">
    <source>
        <dbReference type="PROSITE-ProRule" id="PRU00703"/>
    </source>
</evidence>
<protein>
    <submittedName>
        <fullName evidence="3">CBS domain-containing protein</fullName>
    </submittedName>
</protein>
<keyword evidence="1" id="KW-0129">CBS domain</keyword>
<sequence length="231" mass="26903">MRNDERFLVAFNKIEKHFDQKLDDTKYVPFQRAVYRLRNSDAAINRYSNDLLEFSELRNAIVHERTEVNYTIADPHDQVVATIEQIAKEVTAPQQVMPTFAKVLRTIQADLKVKQVFGIIRETEYSQFPVYRNKRFLGLLTDKKMLHWVAKNVSGDTTKVLETSISKLIDEEQGTHYQFIPRHTSVYQAEQLFIQSVKQHKRLEALLITETGSKDEKLLGMISPHDLIEIP</sequence>
<dbReference type="EMBL" id="FODJ01000001">
    <property type="protein sequence ID" value="SEN68309.1"/>
    <property type="molecule type" value="Genomic_DNA"/>
</dbReference>
<dbReference type="Gene3D" id="3.10.580.10">
    <property type="entry name" value="CBS-domain"/>
    <property type="match status" value="1"/>
</dbReference>
<keyword evidence="4" id="KW-1185">Reference proteome</keyword>
<dbReference type="STRING" id="872970.SAMN04488134_101629"/>
<organism evidence="3 4">
    <name type="scientific">Amphibacillus marinus</name>
    <dbReference type="NCBI Taxonomy" id="872970"/>
    <lineage>
        <taxon>Bacteria</taxon>
        <taxon>Bacillati</taxon>
        <taxon>Bacillota</taxon>
        <taxon>Bacilli</taxon>
        <taxon>Bacillales</taxon>
        <taxon>Bacillaceae</taxon>
        <taxon>Amphibacillus</taxon>
    </lineage>
</organism>
<dbReference type="SUPFAM" id="SSF54631">
    <property type="entry name" value="CBS-domain pair"/>
    <property type="match status" value="1"/>
</dbReference>
<dbReference type="RefSeq" id="WP_091494709.1">
    <property type="nucleotide sequence ID" value="NZ_FODJ01000001.1"/>
</dbReference>
<dbReference type="Pfam" id="PF00571">
    <property type="entry name" value="CBS"/>
    <property type="match status" value="1"/>
</dbReference>
<feature type="domain" description="CBS" evidence="2">
    <location>
        <begin position="97"/>
        <end position="157"/>
    </location>
</feature>
<gene>
    <name evidence="3" type="ORF">SAMN04488134_101629</name>
</gene>